<evidence type="ECO:0000313" key="3">
    <source>
        <dbReference type="Proteomes" id="UP000564644"/>
    </source>
</evidence>
<accession>A0A7X0SH42</accession>
<keyword evidence="3" id="KW-1185">Reference proteome</keyword>
<proteinExistence type="predicted"/>
<dbReference type="NCBIfam" id="TIGR00277">
    <property type="entry name" value="HDIG"/>
    <property type="match status" value="1"/>
</dbReference>
<organism evidence="2 3">
    <name type="scientific">Cohnella zeiphila</name>
    <dbReference type="NCBI Taxonomy" id="2761120"/>
    <lineage>
        <taxon>Bacteria</taxon>
        <taxon>Bacillati</taxon>
        <taxon>Bacillota</taxon>
        <taxon>Bacilli</taxon>
        <taxon>Bacillales</taxon>
        <taxon>Paenibacillaceae</taxon>
        <taxon>Cohnella</taxon>
    </lineage>
</organism>
<name>A0A7X0SH42_9BACL</name>
<dbReference type="PROSITE" id="PS51831">
    <property type="entry name" value="HD"/>
    <property type="match status" value="1"/>
</dbReference>
<dbReference type="PANTHER" id="PTHR43155">
    <property type="entry name" value="CYCLIC DI-GMP PHOSPHODIESTERASE PA4108-RELATED"/>
    <property type="match status" value="1"/>
</dbReference>
<dbReference type="SUPFAM" id="SSF109604">
    <property type="entry name" value="HD-domain/PDEase-like"/>
    <property type="match status" value="1"/>
</dbReference>
<dbReference type="InterPro" id="IPR006674">
    <property type="entry name" value="HD_domain"/>
</dbReference>
<dbReference type="EMBL" id="JACJVO010000002">
    <property type="protein sequence ID" value="MBB6729746.1"/>
    <property type="molecule type" value="Genomic_DNA"/>
</dbReference>
<dbReference type="Pfam" id="PF13487">
    <property type="entry name" value="HD_5"/>
    <property type="match status" value="1"/>
</dbReference>
<gene>
    <name evidence="2" type="ORF">H7C18_02405</name>
</gene>
<dbReference type="PANTHER" id="PTHR43155:SF2">
    <property type="entry name" value="CYCLIC DI-GMP PHOSPHODIESTERASE PA4108"/>
    <property type="match status" value="1"/>
</dbReference>
<feature type="domain" description="HD" evidence="1">
    <location>
        <begin position="126"/>
        <end position="236"/>
    </location>
</feature>
<dbReference type="InterPro" id="IPR006675">
    <property type="entry name" value="HDIG_dom"/>
</dbReference>
<dbReference type="CDD" id="cd00077">
    <property type="entry name" value="HDc"/>
    <property type="match status" value="1"/>
</dbReference>
<evidence type="ECO:0000313" key="2">
    <source>
        <dbReference type="EMBL" id="MBB6729746.1"/>
    </source>
</evidence>
<sequence length="331" mass="37085">MRMIPVDRLEEGDLLGRGLYDPEGRLLLQQGVKLNSHLIEGIKKRGHQYIFVHQQEKHASEEANYKSDLRQLTRDLLHRTFESLRAGGGVPVEPLMDWADHVAYSVSSDEEATVYLEDLKGIDSELVAHSLNVNLLAMMTARALGYNESQIHDVALGSLLHDIGLALPHDGSFFTQHPQVGYELLRKIPDFPPESLAIVLQHHERLDGAGYPGRISGSQLSEAAQIVGLCSEFDRFMNDGQECRLPGDGVDFVMSKIDSSYDYDVVRAFIQAFQPYPDGTTVRLTGGLVATVCEQNRGHSCRPIVRLKQFGTKFDLMEYTTFMIEEVLDAR</sequence>
<comment type="caution">
    <text evidence="2">The sequence shown here is derived from an EMBL/GenBank/DDBJ whole genome shotgun (WGS) entry which is preliminary data.</text>
</comment>
<reference evidence="2 3" key="1">
    <citation type="submission" date="2020-08" db="EMBL/GenBank/DDBJ databases">
        <title>Cohnella phylogeny.</title>
        <authorList>
            <person name="Dunlap C."/>
        </authorList>
    </citation>
    <scope>NUCLEOTIDE SEQUENCE [LARGE SCALE GENOMIC DNA]</scope>
    <source>
        <strain evidence="2 3">CBP 2801</strain>
    </source>
</reference>
<protein>
    <submittedName>
        <fullName evidence="2">HD domain-containing protein</fullName>
    </submittedName>
</protein>
<dbReference type="RefSeq" id="WP_185127408.1">
    <property type="nucleotide sequence ID" value="NZ_JACJVO010000002.1"/>
</dbReference>
<dbReference type="AlphaFoldDB" id="A0A7X0SH42"/>
<evidence type="ECO:0000259" key="1">
    <source>
        <dbReference type="PROSITE" id="PS51831"/>
    </source>
</evidence>
<dbReference type="Gene3D" id="1.10.3210.10">
    <property type="entry name" value="Hypothetical protein af1432"/>
    <property type="match status" value="1"/>
</dbReference>
<dbReference type="InterPro" id="IPR003607">
    <property type="entry name" value="HD/PDEase_dom"/>
</dbReference>
<dbReference type="Proteomes" id="UP000564644">
    <property type="component" value="Unassembled WGS sequence"/>
</dbReference>